<dbReference type="InterPro" id="IPR003609">
    <property type="entry name" value="Pan_app"/>
</dbReference>
<dbReference type="InterPro" id="IPR000719">
    <property type="entry name" value="Prot_kinase_dom"/>
</dbReference>
<dbReference type="EMBL" id="CM000764">
    <property type="protein sequence ID" value="OQU83186.1"/>
    <property type="molecule type" value="Genomic_DNA"/>
</dbReference>
<evidence type="ECO:0000256" key="7">
    <source>
        <dbReference type="ARBA" id="ARBA00023157"/>
    </source>
</evidence>
<evidence type="ECO:0000256" key="8">
    <source>
        <dbReference type="ARBA" id="ARBA00023180"/>
    </source>
</evidence>
<dbReference type="PANTHER" id="PTHR27002">
    <property type="entry name" value="RECEPTOR-LIKE SERINE/THREONINE-PROTEIN KINASE SD1-8"/>
    <property type="match status" value="1"/>
</dbReference>
<keyword evidence="5" id="KW-0418">Kinase</keyword>
<dbReference type="AlphaFoldDB" id="A0A1Z5RIL9"/>
<dbReference type="InterPro" id="IPR001245">
    <property type="entry name" value="Ser-Thr/Tyr_kinase_cat_dom"/>
</dbReference>
<feature type="binding site" evidence="9">
    <location>
        <position position="373"/>
    </location>
    <ligand>
        <name>ATP</name>
        <dbReference type="ChEBI" id="CHEBI:30616"/>
    </ligand>
</feature>
<keyword evidence="13" id="KW-1185">Reference proteome</keyword>
<keyword evidence="3" id="KW-0732">Signal</keyword>
<accession>A0A1Z5RIL9</accession>
<gene>
    <name evidence="12" type="ORF">SORBI_3005G089500</name>
</gene>
<proteinExistence type="predicted"/>
<sequence>MKFLFSYRGQVAMRLVAWKNPDDPSTGDISSSIDPNSNLQLFIWNGTSPYLRNGIVTNDLSVSGTTYQSNATYVLSQSVFSTGDGFYYTYTASEGSPYTRLLLDYTGNMRLQIWNNNSLLWKAASEVPSACDFYASCGPFGYCDHTRVAPACQCIDGFEPIDALNSSRGCRRKEALECGQGDHFLTLSGMKIPDKFVHIRNRSFDQCQAQCSRNCSCLAYAYAYSSNDGTMGDTSRCLLWTGVLLDMGKASVSPATETLYLRLGRSPVKNKSKLAKILLPTIACPLLLASATLLWTCKYKGKQKQKEVQKRMVLEYLRSTDEDGGEDIECTFISFEDIVTATDNFSESNMLGKGGFGKVYKGILQGSKEVAIKRLSKGSGQGTEEFRNEVVLIAKLQHRNLVKLLGCCIHEDEKLLVYEYLSNKSLDYFLFDSERKPMLQWPERHKIIQGIARGILYLHQDSRLTIIHRDLKASNILLDKEMIPKISDFGMARIFCGDKDHANTKRVVGTYGYMSPEYAMQGAFSVKSDTYSFGVLLLEIVSGLKMCSPHLIMDFPNLIIYAWNLWKDGKTEDFVDSSIKENCPLDEVSRCIHIGLLCVQDSPDRRPLMSEVLSMLENKTTQLPIPMQAVYFVRRDAEPARVGNYTVLSLNVMSFTEVEGR</sequence>
<dbReference type="CDD" id="cd01098">
    <property type="entry name" value="PAN_AP_plant"/>
    <property type="match status" value="1"/>
</dbReference>
<evidence type="ECO:0000256" key="1">
    <source>
        <dbReference type="ARBA" id="ARBA00022527"/>
    </source>
</evidence>
<dbReference type="Proteomes" id="UP000000768">
    <property type="component" value="Chromosome 5"/>
</dbReference>
<dbReference type="SMART" id="SM00473">
    <property type="entry name" value="PAN_AP"/>
    <property type="match status" value="1"/>
</dbReference>
<reference evidence="13" key="2">
    <citation type="journal article" date="2018" name="Plant J.">
        <title>The Sorghum bicolor reference genome: improved assembly, gene annotations, a transcriptome atlas, and signatures of genome organization.</title>
        <authorList>
            <person name="McCormick R.F."/>
            <person name="Truong S.K."/>
            <person name="Sreedasyam A."/>
            <person name="Jenkins J."/>
            <person name="Shu S."/>
            <person name="Sims D."/>
            <person name="Kennedy M."/>
            <person name="Amirebrahimi M."/>
            <person name="Weers B.D."/>
            <person name="McKinley B."/>
            <person name="Mattison A."/>
            <person name="Morishige D.T."/>
            <person name="Grimwood J."/>
            <person name="Schmutz J."/>
            <person name="Mullet J.E."/>
        </authorList>
    </citation>
    <scope>NUCLEOTIDE SEQUENCE [LARGE SCALE GENOMIC DNA]</scope>
    <source>
        <strain evidence="13">cv. BTx623</strain>
    </source>
</reference>
<dbReference type="OMA" id="IFIWHET"/>
<name>A0A1Z5RIL9_SORBI</name>
<dbReference type="GO" id="GO:0006955">
    <property type="term" value="P:immune response"/>
    <property type="evidence" value="ECO:0000318"/>
    <property type="project" value="GO_Central"/>
</dbReference>
<dbReference type="FunFam" id="3.30.200.20:FF:000402">
    <property type="entry name" value="Serine/threonine-protein kinase"/>
    <property type="match status" value="1"/>
</dbReference>
<evidence type="ECO:0000256" key="4">
    <source>
        <dbReference type="ARBA" id="ARBA00022741"/>
    </source>
</evidence>
<dbReference type="PROSITE" id="PS00108">
    <property type="entry name" value="PROTEIN_KINASE_ST"/>
    <property type="match status" value="1"/>
</dbReference>
<dbReference type="GO" id="GO:0005524">
    <property type="term" value="F:ATP binding"/>
    <property type="evidence" value="ECO:0007669"/>
    <property type="project" value="UniProtKB-UniRule"/>
</dbReference>
<dbReference type="InterPro" id="IPR000858">
    <property type="entry name" value="S_locus_glycoprot_dom"/>
</dbReference>
<keyword evidence="6 9" id="KW-0067">ATP-binding</keyword>
<evidence type="ECO:0000259" key="10">
    <source>
        <dbReference type="PROSITE" id="PS50011"/>
    </source>
</evidence>
<organism evidence="12 13">
    <name type="scientific">Sorghum bicolor</name>
    <name type="common">Sorghum</name>
    <name type="synonym">Sorghum vulgare</name>
    <dbReference type="NCBI Taxonomy" id="4558"/>
    <lineage>
        <taxon>Eukaryota</taxon>
        <taxon>Viridiplantae</taxon>
        <taxon>Streptophyta</taxon>
        <taxon>Embryophyta</taxon>
        <taxon>Tracheophyta</taxon>
        <taxon>Spermatophyta</taxon>
        <taxon>Magnoliopsida</taxon>
        <taxon>Liliopsida</taxon>
        <taxon>Poales</taxon>
        <taxon>Poaceae</taxon>
        <taxon>PACMAD clade</taxon>
        <taxon>Panicoideae</taxon>
        <taxon>Andropogonodae</taxon>
        <taxon>Andropogoneae</taxon>
        <taxon>Sorghinae</taxon>
        <taxon>Sorghum</taxon>
    </lineage>
</organism>
<dbReference type="GO" id="GO:0007165">
    <property type="term" value="P:signal transduction"/>
    <property type="evidence" value="ECO:0000318"/>
    <property type="project" value="GO_Central"/>
</dbReference>
<dbReference type="Gene3D" id="3.30.200.20">
    <property type="entry name" value="Phosphorylase Kinase, domain 1"/>
    <property type="match status" value="1"/>
</dbReference>
<dbReference type="Pfam" id="PF00954">
    <property type="entry name" value="S_locus_glycop"/>
    <property type="match status" value="1"/>
</dbReference>
<keyword evidence="2" id="KW-0808">Transferase</keyword>
<keyword evidence="4 9" id="KW-0547">Nucleotide-binding</keyword>
<dbReference type="InterPro" id="IPR011009">
    <property type="entry name" value="Kinase-like_dom_sf"/>
</dbReference>
<feature type="domain" description="Protein kinase" evidence="10">
    <location>
        <begin position="345"/>
        <end position="621"/>
    </location>
</feature>
<evidence type="ECO:0000313" key="13">
    <source>
        <dbReference type="Proteomes" id="UP000000768"/>
    </source>
</evidence>
<dbReference type="PROSITE" id="PS50011">
    <property type="entry name" value="PROTEIN_KINASE_DOM"/>
    <property type="match status" value="1"/>
</dbReference>
<reference evidence="12 13" key="1">
    <citation type="journal article" date="2009" name="Nature">
        <title>The Sorghum bicolor genome and the diversification of grasses.</title>
        <authorList>
            <person name="Paterson A.H."/>
            <person name="Bowers J.E."/>
            <person name="Bruggmann R."/>
            <person name="Dubchak I."/>
            <person name="Grimwood J."/>
            <person name="Gundlach H."/>
            <person name="Haberer G."/>
            <person name="Hellsten U."/>
            <person name="Mitros T."/>
            <person name="Poliakov A."/>
            <person name="Schmutz J."/>
            <person name="Spannagl M."/>
            <person name="Tang H."/>
            <person name="Wang X."/>
            <person name="Wicker T."/>
            <person name="Bharti A.K."/>
            <person name="Chapman J."/>
            <person name="Feltus F.A."/>
            <person name="Gowik U."/>
            <person name="Grigoriev I.V."/>
            <person name="Lyons E."/>
            <person name="Maher C.A."/>
            <person name="Martis M."/>
            <person name="Narechania A."/>
            <person name="Otillar R.P."/>
            <person name="Penning B.W."/>
            <person name="Salamov A.A."/>
            <person name="Wang Y."/>
            <person name="Zhang L."/>
            <person name="Carpita N.C."/>
            <person name="Freeling M."/>
            <person name="Gingle A.R."/>
            <person name="Hash C.T."/>
            <person name="Keller B."/>
            <person name="Klein P."/>
            <person name="Kresovich S."/>
            <person name="McCann M.C."/>
            <person name="Ming R."/>
            <person name="Peterson D.G."/>
            <person name="Mehboob-ur-Rahman"/>
            <person name="Ware D."/>
            <person name="Westhoff P."/>
            <person name="Mayer K.F."/>
            <person name="Messing J."/>
            <person name="Rokhsar D.S."/>
        </authorList>
    </citation>
    <scope>NUCLEOTIDE SEQUENCE [LARGE SCALE GENOMIC DNA]</scope>
    <source>
        <strain evidence="13">cv. BTx623</strain>
    </source>
</reference>
<evidence type="ECO:0008006" key="14">
    <source>
        <dbReference type="Google" id="ProtNLM"/>
    </source>
</evidence>
<dbReference type="eggNOG" id="ENOG502QSMT">
    <property type="taxonomic scope" value="Eukaryota"/>
</dbReference>
<evidence type="ECO:0000256" key="3">
    <source>
        <dbReference type="ARBA" id="ARBA00022729"/>
    </source>
</evidence>
<dbReference type="Pfam" id="PF07714">
    <property type="entry name" value="PK_Tyr_Ser-Thr"/>
    <property type="match status" value="1"/>
</dbReference>
<keyword evidence="1" id="KW-0723">Serine/threonine-protein kinase</keyword>
<dbReference type="Gramene" id="OQU83186">
    <property type="protein sequence ID" value="OQU83186"/>
    <property type="gene ID" value="SORBI_3005G089500"/>
</dbReference>
<dbReference type="PANTHER" id="PTHR27002:SF1118">
    <property type="entry name" value="NON-SPECIFIC SERINE_THREONINE PROTEIN KINASE"/>
    <property type="match status" value="1"/>
</dbReference>
<evidence type="ECO:0000259" key="11">
    <source>
        <dbReference type="PROSITE" id="PS50948"/>
    </source>
</evidence>
<dbReference type="GO" id="GO:0004674">
    <property type="term" value="F:protein serine/threonine kinase activity"/>
    <property type="evidence" value="ECO:0000318"/>
    <property type="project" value="GO_Central"/>
</dbReference>
<dbReference type="SUPFAM" id="SSF56112">
    <property type="entry name" value="Protein kinase-like (PK-like)"/>
    <property type="match status" value="1"/>
</dbReference>
<keyword evidence="8" id="KW-0325">Glycoprotein</keyword>
<protein>
    <recommendedName>
        <fullName evidence="14">Non-specific serine/threonine protein kinase</fullName>
    </recommendedName>
</protein>
<dbReference type="Pfam" id="PF08276">
    <property type="entry name" value="PAN_2"/>
    <property type="match status" value="1"/>
</dbReference>
<evidence type="ECO:0000256" key="2">
    <source>
        <dbReference type="ARBA" id="ARBA00022679"/>
    </source>
</evidence>
<keyword evidence="7" id="KW-1015">Disulfide bond</keyword>
<dbReference type="CDD" id="cd14066">
    <property type="entry name" value="STKc_IRAK"/>
    <property type="match status" value="1"/>
</dbReference>
<evidence type="ECO:0000256" key="5">
    <source>
        <dbReference type="ARBA" id="ARBA00022777"/>
    </source>
</evidence>
<dbReference type="GO" id="GO:0048544">
    <property type="term" value="P:recognition of pollen"/>
    <property type="evidence" value="ECO:0007669"/>
    <property type="project" value="InterPro"/>
</dbReference>
<dbReference type="FunFam" id="1.10.510.10:FF:000060">
    <property type="entry name" value="G-type lectin S-receptor-like serine/threonine-protein kinase"/>
    <property type="match status" value="1"/>
</dbReference>
<evidence type="ECO:0000256" key="6">
    <source>
        <dbReference type="ARBA" id="ARBA00022840"/>
    </source>
</evidence>
<dbReference type="PROSITE" id="PS50948">
    <property type="entry name" value="PAN"/>
    <property type="match status" value="1"/>
</dbReference>
<dbReference type="InterPro" id="IPR008271">
    <property type="entry name" value="Ser/Thr_kinase_AS"/>
</dbReference>
<dbReference type="InParanoid" id="A0A1Z5RIL9"/>
<feature type="domain" description="Apple" evidence="11">
    <location>
        <begin position="178"/>
        <end position="264"/>
    </location>
</feature>
<evidence type="ECO:0000313" key="12">
    <source>
        <dbReference type="EMBL" id="OQU83186.1"/>
    </source>
</evidence>
<dbReference type="Gene3D" id="1.10.510.10">
    <property type="entry name" value="Transferase(Phosphotransferase) domain 1"/>
    <property type="match status" value="1"/>
</dbReference>
<dbReference type="GO" id="GO:0005886">
    <property type="term" value="C:plasma membrane"/>
    <property type="evidence" value="ECO:0000318"/>
    <property type="project" value="GO_Central"/>
</dbReference>
<dbReference type="PROSITE" id="PS00107">
    <property type="entry name" value="PROTEIN_KINASE_ATP"/>
    <property type="match status" value="1"/>
</dbReference>
<dbReference type="InterPro" id="IPR017441">
    <property type="entry name" value="Protein_kinase_ATP_BS"/>
</dbReference>
<dbReference type="SMART" id="SM00220">
    <property type="entry name" value="S_TKc"/>
    <property type="match status" value="1"/>
</dbReference>
<evidence type="ECO:0000256" key="9">
    <source>
        <dbReference type="PROSITE-ProRule" id="PRU10141"/>
    </source>
</evidence>